<reference evidence="1" key="1">
    <citation type="submission" date="2022-10" db="EMBL/GenBank/DDBJ databases">
        <title>Complete Genome of Trichothecium roseum strain YXFP-22015, a Plant Pathogen Isolated from Citrus.</title>
        <authorList>
            <person name="Wang Y."/>
            <person name="Zhu L."/>
        </authorList>
    </citation>
    <scope>NUCLEOTIDE SEQUENCE</scope>
    <source>
        <strain evidence="1">YXFP-22015</strain>
    </source>
</reference>
<dbReference type="Proteomes" id="UP001163324">
    <property type="component" value="Chromosome 2"/>
</dbReference>
<evidence type="ECO:0000313" key="1">
    <source>
        <dbReference type="EMBL" id="KAI9903334.1"/>
    </source>
</evidence>
<dbReference type="EMBL" id="CM047941">
    <property type="protein sequence ID" value="KAI9903334.1"/>
    <property type="molecule type" value="Genomic_DNA"/>
</dbReference>
<accession>A0ACC0VAJ3</accession>
<keyword evidence="2" id="KW-1185">Reference proteome</keyword>
<name>A0ACC0VAJ3_9HYPO</name>
<organism evidence="1 2">
    <name type="scientific">Trichothecium roseum</name>
    <dbReference type="NCBI Taxonomy" id="47278"/>
    <lineage>
        <taxon>Eukaryota</taxon>
        <taxon>Fungi</taxon>
        <taxon>Dikarya</taxon>
        <taxon>Ascomycota</taxon>
        <taxon>Pezizomycotina</taxon>
        <taxon>Sordariomycetes</taxon>
        <taxon>Hypocreomycetidae</taxon>
        <taxon>Hypocreales</taxon>
        <taxon>Hypocreales incertae sedis</taxon>
        <taxon>Trichothecium</taxon>
    </lineage>
</organism>
<sequence length="245" mass="27448">MVHHQRRRSGHLSAHSSTTDIRKTVGVSDMSKPKRPAVSRRQTPVSFQKLGKSQRERERDQQLMWDDERESFPQYCMTCEKQFLPHDDKHLYCSDHCRKVDQRSSQSTDPQLYTFGSPFPKPTFSDLEPRDIIPPASPSRPTSLYMEHSPPASPGFSAYEPSSAISALRTLNSLSARPPSPPSPTDYHSSGFWPFNRSNANSPNGSDVRPSGGYLPSTYSYDSRQSSGNARPRGAQLMTSMVGGR</sequence>
<proteinExistence type="predicted"/>
<protein>
    <submittedName>
        <fullName evidence="1">Uncharacterized protein</fullName>
    </submittedName>
</protein>
<gene>
    <name evidence="1" type="ORF">N3K66_002686</name>
</gene>
<evidence type="ECO:0000313" key="2">
    <source>
        <dbReference type="Proteomes" id="UP001163324"/>
    </source>
</evidence>
<comment type="caution">
    <text evidence="1">The sequence shown here is derived from an EMBL/GenBank/DDBJ whole genome shotgun (WGS) entry which is preliminary data.</text>
</comment>